<reference evidence="4" key="4">
    <citation type="journal article" date="2022" name="Microb. Genom.">
        <title>A global pangenome for the wheat fungal pathogen Pyrenophora tritici-repentis and prediction of effector protein structural homology.</title>
        <authorList>
            <person name="Moolhuijzen P.M."/>
            <person name="See P.T."/>
            <person name="Shi G."/>
            <person name="Powell H.R."/>
            <person name="Cockram J."/>
            <person name="Jorgensen L.N."/>
            <person name="Benslimane H."/>
            <person name="Strelkov S.E."/>
            <person name="Turner J."/>
            <person name="Liu Z."/>
            <person name="Moffat C.S."/>
        </authorList>
    </citation>
    <scope>NUCLEOTIDE SEQUENCE [LARGE SCALE GENOMIC DNA]</scope>
</reference>
<dbReference type="EMBL" id="NQIK02000005">
    <property type="protein sequence ID" value="KAF7570306.1"/>
    <property type="molecule type" value="Genomic_DNA"/>
</dbReference>
<dbReference type="Proteomes" id="UP000245464">
    <property type="component" value="Chromosome 5"/>
</dbReference>
<dbReference type="AlphaFoldDB" id="A0A317A3Z6"/>
<evidence type="ECO:0000313" key="4">
    <source>
        <dbReference type="Proteomes" id="UP000249757"/>
    </source>
</evidence>
<reference evidence="3" key="2">
    <citation type="submission" date="2021-05" db="EMBL/GenBank/DDBJ databases">
        <authorList>
            <person name="Moolhuijzen P.M."/>
            <person name="Moffat C.S."/>
        </authorList>
    </citation>
    <scope>NUCLEOTIDE SEQUENCE</scope>
    <source>
        <strain evidence="3">86-124</strain>
    </source>
</reference>
<evidence type="ECO:0000313" key="2">
    <source>
        <dbReference type="EMBL" id="KAF7570306.1"/>
    </source>
</evidence>
<sequence>MRSFTTAIVLLSIFSDFTSAHPSFLNSRAQSKTVKVPIEDLLKGSTIERSGKGDGTIYSFSVPAKKPVSARSESESDLVKRIGNPCANDPCCTILSNPDTFKKEYRWELKNWSQHLGKPQAISQPICPPGSVTNSRTVSYTWSINVNLGPDLKFGPSILDKFGIRVGFAYSWGEATTVGYTALCSDGNDFPCFAYFTPRIGKIYGTGWIETMGTDGKTICSKTEKSEMEISVPILKSDVCKEGAVSKNPCGPEGIYDHCYVKGEQAEDLCPRSGLGKKTPPTRICPSSVMEGEGSD</sequence>
<protein>
    <submittedName>
        <fullName evidence="3">Uncharacterized protein</fullName>
    </submittedName>
</protein>
<gene>
    <name evidence="3" type="ORF">Ptr86124_012818</name>
    <name evidence="2" type="ORF">PtrM4_103080</name>
</gene>
<evidence type="ECO:0000313" key="3">
    <source>
        <dbReference type="EMBL" id="KAI1508330.1"/>
    </source>
</evidence>
<dbReference type="EMBL" id="NRDI02000027">
    <property type="protein sequence ID" value="KAI1508330.1"/>
    <property type="molecule type" value="Genomic_DNA"/>
</dbReference>
<dbReference type="OrthoDB" id="3689744at2759"/>
<reference evidence="2" key="1">
    <citation type="journal article" date="2018" name="BMC Genomics">
        <title>Comparative genomics of the wheat fungal pathogen Pyrenophora tritici-repentis reveals chromosomal variations and genome plasticity.</title>
        <authorList>
            <person name="Moolhuijzen P."/>
            <person name="See P.T."/>
            <person name="Hane J.K."/>
            <person name="Shi G."/>
            <person name="Liu Z."/>
            <person name="Oliver R.P."/>
            <person name="Moffat C.S."/>
        </authorList>
    </citation>
    <scope>NUCLEOTIDE SEQUENCE [LARGE SCALE GENOMIC DNA]</scope>
    <source>
        <strain evidence="2">M4</strain>
    </source>
</reference>
<reference evidence="3" key="3">
    <citation type="journal article" date="2022" name="bioRxiv">
        <title>A global pangenome for the wheat fungal pathogen Pyrenophora tritici-repentis and prediction of effector protein structural homology.</title>
        <authorList>
            <person name="Moolhuijzen P."/>
            <person name="See P.T."/>
            <person name="Shi G."/>
            <person name="Powell H.R."/>
            <person name="Cockram J."/>
            <person name="Jorgensen L.N."/>
            <person name="Benslimane H."/>
            <person name="Strelkov S.E."/>
            <person name="Turner J."/>
            <person name="Liu Z."/>
            <person name="Moffat C.S."/>
        </authorList>
    </citation>
    <scope>NUCLEOTIDE SEQUENCE</scope>
    <source>
        <strain evidence="3">86-124</strain>
    </source>
</reference>
<keyword evidence="4" id="KW-1185">Reference proteome</keyword>
<comment type="caution">
    <text evidence="3">The sequence shown here is derived from an EMBL/GenBank/DDBJ whole genome shotgun (WGS) entry which is preliminary data.</text>
</comment>
<proteinExistence type="predicted"/>
<feature type="signal peptide" evidence="1">
    <location>
        <begin position="1"/>
        <end position="20"/>
    </location>
</feature>
<name>A0A317A3Z6_9PLEO</name>
<organism evidence="3 4">
    <name type="scientific">Pyrenophora tritici-repentis</name>
    <dbReference type="NCBI Taxonomy" id="45151"/>
    <lineage>
        <taxon>Eukaryota</taxon>
        <taxon>Fungi</taxon>
        <taxon>Dikarya</taxon>
        <taxon>Ascomycota</taxon>
        <taxon>Pezizomycotina</taxon>
        <taxon>Dothideomycetes</taxon>
        <taxon>Pleosporomycetidae</taxon>
        <taxon>Pleosporales</taxon>
        <taxon>Pleosporineae</taxon>
        <taxon>Pleosporaceae</taxon>
        <taxon>Pyrenophora</taxon>
    </lineage>
</organism>
<keyword evidence="1" id="KW-0732">Signal</keyword>
<accession>A0A317A3Z6</accession>
<evidence type="ECO:0000256" key="1">
    <source>
        <dbReference type="SAM" id="SignalP"/>
    </source>
</evidence>
<feature type="chain" id="PRO_5042702964" evidence="1">
    <location>
        <begin position="21"/>
        <end position="296"/>
    </location>
</feature>
<dbReference type="Proteomes" id="UP000249757">
    <property type="component" value="Unassembled WGS sequence"/>
</dbReference>